<evidence type="ECO:0000256" key="7">
    <source>
        <dbReference type="ARBA" id="ARBA00023136"/>
    </source>
</evidence>
<dbReference type="InterPro" id="IPR003593">
    <property type="entry name" value="AAA+_ATPase"/>
</dbReference>
<dbReference type="PROSITE" id="PS00211">
    <property type="entry name" value="ABC_TRANSPORTER_1"/>
    <property type="match status" value="1"/>
</dbReference>
<dbReference type="InterPro" id="IPR003439">
    <property type="entry name" value="ABC_transporter-like_ATP-bd"/>
</dbReference>
<comment type="similarity">
    <text evidence="2">Belongs to the ABC transporter superfamily.</text>
</comment>
<evidence type="ECO:0000313" key="8">
    <source>
        <dbReference type="EMBL" id="ALV07004.1"/>
    </source>
</evidence>
<dbReference type="SUPFAM" id="SSF52540">
    <property type="entry name" value="P-loop containing nucleoside triphosphate hydrolases"/>
    <property type="match status" value="2"/>
</dbReference>
<dbReference type="PATRIC" id="fig|76731.3.peg.2597"/>
<comment type="subcellular location">
    <subcellularLocation>
        <location evidence="1">Cell inner membrane</location>
        <topology evidence="1">Peripheral membrane protein</topology>
    </subcellularLocation>
</comment>
<dbReference type="PROSITE" id="PS00675">
    <property type="entry name" value="SIGMA54_INTERACT_1"/>
    <property type="match status" value="1"/>
</dbReference>
<keyword evidence="6" id="KW-0067">ATP-binding</keyword>
<dbReference type="KEGG" id="rdp:RD2015_2538"/>
<keyword evidence="3" id="KW-0813">Transport</keyword>
<evidence type="ECO:0000313" key="9">
    <source>
        <dbReference type="Proteomes" id="UP000060699"/>
    </source>
</evidence>
<dbReference type="RefSeq" id="WP_170156661.1">
    <property type="nucleotide sequence ID" value="NZ_CP013729.1"/>
</dbReference>
<dbReference type="InterPro" id="IPR025662">
    <property type="entry name" value="Sigma_54_int_dom_ATP-bd_1"/>
</dbReference>
<dbReference type="Gene3D" id="3.40.50.300">
    <property type="entry name" value="P-loop containing nucleotide triphosphate hydrolases"/>
    <property type="match status" value="2"/>
</dbReference>
<dbReference type="InterPro" id="IPR017871">
    <property type="entry name" value="ABC_transporter-like_CS"/>
</dbReference>
<dbReference type="STRING" id="76731.RD2015_2538"/>
<dbReference type="PROSITE" id="PS50893">
    <property type="entry name" value="ABC_TRANSPORTER_2"/>
    <property type="match status" value="2"/>
</dbReference>
<proteinExistence type="inferred from homology"/>
<dbReference type="Proteomes" id="UP000060699">
    <property type="component" value="Chromosome"/>
</dbReference>
<evidence type="ECO:0000256" key="6">
    <source>
        <dbReference type="ARBA" id="ARBA00022840"/>
    </source>
</evidence>
<evidence type="ECO:0000256" key="2">
    <source>
        <dbReference type="ARBA" id="ARBA00005417"/>
    </source>
</evidence>
<dbReference type="PANTHER" id="PTHR43297">
    <property type="entry name" value="OLIGOPEPTIDE TRANSPORT ATP-BINDING PROTEIN APPD"/>
    <property type="match status" value="1"/>
</dbReference>
<evidence type="ECO:0000256" key="1">
    <source>
        <dbReference type="ARBA" id="ARBA00004417"/>
    </source>
</evidence>
<dbReference type="GO" id="GO:0016887">
    <property type="term" value="F:ATP hydrolysis activity"/>
    <property type="evidence" value="ECO:0007669"/>
    <property type="project" value="InterPro"/>
</dbReference>
<keyword evidence="9" id="KW-1185">Reference proteome</keyword>
<evidence type="ECO:0000256" key="3">
    <source>
        <dbReference type="ARBA" id="ARBA00022448"/>
    </source>
</evidence>
<keyword evidence="7" id="KW-0472">Membrane</keyword>
<protein>
    <submittedName>
        <fullName evidence="8">ABC transporter-related protein</fullName>
    </submittedName>
</protein>
<reference evidence="8 9" key="1">
    <citation type="submission" date="2015-12" db="EMBL/GenBank/DDBJ databases">
        <title>Complete genome of Roseateles depolymerans KCTC 42856.</title>
        <authorList>
            <person name="Kim K.M."/>
        </authorList>
    </citation>
    <scope>NUCLEOTIDE SEQUENCE [LARGE SCALE GENOMIC DNA]</scope>
    <source>
        <strain evidence="8 9">KCTC 42856</strain>
    </source>
</reference>
<sequence>MKGLPTTPAQPTPTAHANRMKAMNPMNVMTAMDPVHRPARSRTPLLRTEGVSLHLGGQCLVTLPDQTLYAGDRLVILGESGAGKSLLMRTLLGDLPPELSASGRIELAGQGSAAEHGQARRAMWGRTLALLPQEPSVALDPLRRLAPQLQEVHGKVGGLPSSEARMRTEDDLRRQGLAAAARQYPWQLSGGMAQRAAAAIALAGGARIILADEPTKGLDPHWRDEALRSILAAAGEEGVAVVVTHDLAVARQVGGRLLVLQDGQVVEQGATAQVLSQPAHAFTRALVAAEPSQWLTTTEEGADRMCPLAPPADDVHASGEGSPMVLQAEGLGHHLGGRWLFQGVDLSLRAGSRCALVGDSGSGKSTFGNLLLGLRRPTQGRVRRAAGLQPHACQKLYQDPIATFAATQPLGQALADVARRHGQALSRVQAWLDRLHLDGHLMARLPHQLSGGQLQRMAIARMLLVRPAFVFADEPTSRLDLLSQQRTAQVLLREADELGAALWLVTHDAALARAMTTRQYAIDQWAPRS</sequence>
<name>A0A0U3MHJ9_9BURK</name>
<dbReference type="SMART" id="SM00382">
    <property type="entry name" value="AAA"/>
    <property type="match status" value="2"/>
</dbReference>
<keyword evidence="5" id="KW-0547">Nucleotide-binding</keyword>
<dbReference type="PANTHER" id="PTHR43297:SF7">
    <property type="entry name" value="D,D-DIPEPTIDE TRANSPORT ATP-BINDING PROTEIN DDPD-RELATED"/>
    <property type="match status" value="1"/>
</dbReference>
<dbReference type="InterPro" id="IPR050388">
    <property type="entry name" value="ABC_Ni/Peptide_Import"/>
</dbReference>
<gene>
    <name evidence="8" type="ORF">RD2015_2538</name>
</gene>
<dbReference type="InterPro" id="IPR027417">
    <property type="entry name" value="P-loop_NTPase"/>
</dbReference>
<keyword evidence="4" id="KW-1003">Cell membrane</keyword>
<evidence type="ECO:0000256" key="4">
    <source>
        <dbReference type="ARBA" id="ARBA00022475"/>
    </source>
</evidence>
<accession>A0A0U3MHJ9</accession>
<dbReference type="GO" id="GO:0005524">
    <property type="term" value="F:ATP binding"/>
    <property type="evidence" value="ECO:0007669"/>
    <property type="project" value="UniProtKB-KW"/>
</dbReference>
<dbReference type="EMBL" id="CP013729">
    <property type="protein sequence ID" value="ALV07004.1"/>
    <property type="molecule type" value="Genomic_DNA"/>
</dbReference>
<dbReference type="GO" id="GO:0005886">
    <property type="term" value="C:plasma membrane"/>
    <property type="evidence" value="ECO:0007669"/>
    <property type="project" value="UniProtKB-SubCell"/>
</dbReference>
<dbReference type="AlphaFoldDB" id="A0A0U3MHJ9"/>
<organism evidence="8 9">
    <name type="scientific">Roseateles depolymerans</name>
    <dbReference type="NCBI Taxonomy" id="76731"/>
    <lineage>
        <taxon>Bacteria</taxon>
        <taxon>Pseudomonadati</taxon>
        <taxon>Pseudomonadota</taxon>
        <taxon>Betaproteobacteria</taxon>
        <taxon>Burkholderiales</taxon>
        <taxon>Sphaerotilaceae</taxon>
        <taxon>Roseateles</taxon>
    </lineage>
</organism>
<evidence type="ECO:0000256" key="5">
    <source>
        <dbReference type="ARBA" id="ARBA00022741"/>
    </source>
</evidence>
<dbReference type="Pfam" id="PF00005">
    <property type="entry name" value="ABC_tran"/>
    <property type="match status" value="2"/>
</dbReference>